<dbReference type="KEGG" id="ssai:N0B31_04800"/>
<dbReference type="RefSeq" id="WP_260594706.1">
    <property type="nucleotide sequence ID" value="NZ_CP104003.1"/>
</dbReference>
<protein>
    <submittedName>
        <fullName evidence="2">Uncharacterized protein</fullName>
    </submittedName>
</protein>
<evidence type="ECO:0000256" key="1">
    <source>
        <dbReference type="SAM" id="MobiDB-lite"/>
    </source>
</evidence>
<dbReference type="EMBL" id="CP104003">
    <property type="protein sequence ID" value="UWM55606.1"/>
    <property type="molecule type" value="Genomic_DNA"/>
</dbReference>
<name>A0A9E7U961_9EURY</name>
<sequence>MPHTEREDDAESRRRSRRPRPNVTTAAETLVVPLGLVLDVATSLSSGRR</sequence>
<dbReference type="GeneID" id="74941716"/>
<organism evidence="2 3">
    <name type="scientific">Salinirubellus salinus</name>
    <dbReference type="NCBI Taxonomy" id="1364945"/>
    <lineage>
        <taxon>Archaea</taxon>
        <taxon>Methanobacteriati</taxon>
        <taxon>Methanobacteriota</taxon>
        <taxon>Stenosarchaea group</taxon>
        <taxon>Halobacteria</taxon>
        <taxon>Halobacteriales</taxon>
        <taxon>Natronomonadaceae</taxon>
        <taxon>Salinirubellus</taxon>
    </lineage>
</organism>
<feature type="region of interest" description="Disordered" evidence="1">
    <location>
        <begin position="1"/>
        <end position="26"/>
    </location>
</feature>
<evidence type="ECO:0000313" key="3">
    <source>
        <dbReference type="Proteomes" id="UP001057580"/>
    </source>
</evidence>
<keyword evidence="3" id="KW-1185">Reference proteome</keyword>
<reference evidence="2" key="1">
    <citation type="submission" date="2022-09" db="EMBL/GenBank/DDBJ databases">
        <title>Diverse halophilic archaea isolated from saline environments.</title>
        <authorList>
            <person name="Cui H.-L."/>
        </authorList>
    </citation>
    <scope>NUCLEOTIDE SEQUENCE</scope>
    <source>
        <strain evidence="2">ZS-35-S2</strain>
    </source>
</reference>
<accession>A0A9E7U961</accession>
<proteinExistence type="predicted"/>
<evidence type="ECO:0000313" key="2">
    <source>
        <dbReference type="EMBL" id="UWM55606.1"/>
    </source>
</evidence>
<dbReference type="AlphaFoldDB" id="A0A9E7U961"/>
<gene>
    <name evidence="2" type="ORF">N0B31_04800</name>
</gene>
<dbReference type="Proteomes" id="UP001057580">
    <property type="component" value="Chromosome"/>
</dbReference>